<dbReference type="AlphaFoldDB" id="A0A248VZS5"/>
<dbReference type="SUPFAM" id="SSF159127">
    <property type="entry name" value="HupF/HypC-like"/>
    <property type="match status" value="1"/>
</dbReference>
<dbReference type="PROSITE" id="PS01097">
    <property type="entry name" value="HUPF_HYPC"/>
    <property type="match status" value="1"/>
</dbReference>
<dbReference type="EMBL" id="CP022992">
    <property type="protein sequence ID" value="ASW04022.1"/>
    <property type="molecule type" value="Genomic_DNA"/>
</dbReference>
<geneLocation type="plasmid" evidence="2 3">
    <name>pBN2</name>
</geneLocation>
<sequence>MCIGIPMRVLAVEPGNALCLGRGGQRRISTILVGECRAGDWLLVFLDSARERIDAARAAEIDATLDLLQAALTDQPAAAGEAAFSLPSAMTAEQLAALVGR</sequence>
<dbReference type="GO" id="GO:0005506">
    <property type="term" value="F:iron ion binding"/>
    <property type="evidence" value="ECO:0007669"/>
    <property type="project" value="TreeGrafter"/>
</dbReference>
<evidence type="ECO:0000313" key="3">
    <source>
        <dbReference type="Proteomes" id="UP000215158"/>
    </source>
</evidence>
<dbReference type="PRINTS" id="PR00445">
    <property type="entry name" value="HUPFHYPC"/>
</dbReference>
<dbReference type="Proteomes" id="UP000215158">
    <property type="component" value="Plasmid pBN2"/>
</dbReference>
<name>A0A248VZS5_9BURK</name>
<reference evidence="2 3" key="1">
    <citation type="submission" date="2017-08" db="EMBL/GenBank/DDBJ databases">
        <title>Identification and genetic characteristics of simultaneous BTEX- and naphthalene-degrading Paraburkholderia sp. BN5 isolated from petroleum-contaminated soil.</title>
        <authorList>
            <person name="Lee Y."/>
            <person name="Jeon C.O."/>
        </authorList>
    </citation>
    <scope>NUCLEOTIDE SEQUENCE [LARGE SCALE GENOMIC DNA]</scope>
    <source>
        <strain evidence="2 3">BN5</strain>
        <plasmid evidence="2 3">pBN2</plasmid>
    </source>
</reference>
<dbReference type="NCBIfam" id="TIGR00074">
    <property type="entry name" value="hypC_hupF"/>
    <property type="match status" value="1"/>
</dbReference>
<comment type="similarity">
    <text evidence="1">Belongs to the HupF/HypC family.</text>
</comment>
<dbReference type="GO" id="GO:0051604">
    <property type="term" value="P:protein maturation"/>
    <property type="evidence" value="ECO:0007669"/>
    <property type="project" value="TreeGrafter"/>
</dbReference>
<evidence type="ECO:0000313" key="2">
    <source>
        <dbReference type="EMBL" id="ASW04022.1"/>
    </source>
</evidence>
<accession>A0A248VZS5</accession>
<dbReference type="Pfam" id="PF01455">
    <property type="entry name" value="HupF_HypC"/>
    <property type="match status" value="1"/>
</dbReference>
<dbReference type="KEGG" id="parb:CJU94_38490"/>
<dbReference type="OrthoDB" id="9806017at2"/>
<dbReference type="PANTHER" id="PTHR35177:SF2">
    <property type="entry name" value="HYDROGENASE MATURATION FACTOR HYBG"/>
    <property type="match status" value="1"/>
</dbReference>
<dbReference type="InterPro" id="IPR001109">
    <property type="entry name" value="Hydrogenase_HupF/HypC"/>
</dbReference>
<keyword evidence="3" id="KW-1185">Reference proteome</keyword>
<protein>
    <submittedName>
        <fullName evidence="2">HypC/HybG/HupF family hydrogenase formation chaperone</fullName>
    </submittedName>
</protein>
<dbReference type="RefSeq" id="WP_035483895.1">
    <property type="nucleotide sequence ID" value="NZ_CP022992.1"/>
</dbReference>
<gene>
    <name evidence="2" type="ORF">CJU94_38490</name>
</gene>
<proteinExistence type="inferred from homology"/>
<organism evidence="2 3">
    <name type="scientific">Paraburkholderia aromaticivorans</name>
    <dbReference type="NCBI Taxonomy" id="2026199"/>
    <lineage>
        <taxon>Bacteria</taxon>
        <taxon>Pseudomonadati</taxon>
        <taxon>Pseudomonadota</taxon>
        <taxon>Betaproteobacteria</taxon>
        <taxon>Burkholderiales</taxon>
        <taxon>Burkholderiaceae</taxon>
        <taxon>Paraburkholderia</taxon>
    </lineage>
</organism>
<dbReference type="PANTHER" id="PTHR35177">
    <property type="entry name" value="HYDROGENASE MATURATION FACTOR HYBG"/>
    <property type="match status" value="1"/>
</dbReference>
<dbReference type="InterPro" id="IPR019812">
    <property type="entry name" value="Hydgase_assmbl_chp_CS"/>
</dbReference>
<dbReference type="GO" id="GO:1902670">
    <property type="term" value="F:carbon dioxide binding"/>
    <property type="evidence" value="ECO:0007669"/>
    <property type="project" value="TreeGrafter"/>
</dbReference>
<keyword evidence="2" id="KW-0614">Plasmid</keyword>
<dbReference type="Gene3D" id="2.30.30.140">
    <property type="match status" value="1"/>
</dbReference>
<evidence type="ECO:0000256" key="1">
    <source>
        <dbReference type="ARBA" id="ARBA00006018"/>
    </source>
</evidence>